<protein>
    <submittedName>
        <fullName evidence="1">Uncharacterized protein</fullName>
    </submittedName>
</protein>
<organism evidence="1 2">
    <name type="scientific">Nocardia terrae</name>
    <dbReference type="NCBI Taxonomy" id="2675851"/>
    <lineage>
        <taxon>Bacteria</taxon>
        <taxon>Bacillati</taxon>
        <taxon>Actinomycetota</taxon>
        <taxon>Actinomycetes</taxon>
        <taxon>Mycobacteriales</taxon>
        <taxon>Nocardiaceae</taxon>
        <taxon>Nocardia</taxon>
    </lineage>
</organism>
<accession>A0A7K1URG5</accession>
<dbReference type="Gene3D" id="3.30.1390.10">
    <property type="match status" value="1"/>
</dbReference>
<name>A0A7K1URG5_9NOCA</name>
<evidence type="ECO:0000313" key="1">
    <source>
        <dbReference type="EMBL" id="MVU76468.1"/>
    </source>
</evidence>
<sequence>MFDNLRLERKLARLERKIDLILEHLGIDAPDKITDYTEIDNLLSRGKKIHAIKLYRDLDPTASLVEAKDAIESRPGGRSR</sequence>
<dbReference type="InterPro" id="IPR014719">
    <property type="entry name" value="Ribosomal_bL12_C/ClpS-like"/>
</dbReference>
<gene>
    <name evidence="1" type="ORF">GPX89_04320</name>
</gene>
<comment type="caution">
    <text evidence="1">The sequence shown here is derived from an EMBL/GenBank/DDBJ whole genome shotgun (WGS) entry which is preliminary data.</text>
</comment>
<proteinExistence type="predicted"/>
<dbReference type="EMBL" id="WRPP01000001">
    <property type="protein sequence ID" value="MVU76468.1"/>
    <property type="molecule type" value="Genomic_DNA"/>
</dbReference>
<reference evidence="1 2" key="1">
    <citation type="submission" date="2019-12" db="EMBL/GenBank/DDBJ databases">
        <title>Nocardia sp. nov. ET3-3 isolated from soil.</title>
        <authorList>
            <person name="Kanchanasin P."/>
            <person name="Tanasupawat S."/>
            <person name="Yuki M."/>
            <person name="Kudo T."/>
        </authorList>
    </citation>
    <scope>NUCLEOTIDE SEQUENCE [LARGE SCALE GENOMIC DNA]</scope>
    <source>
        <strain evidence="1 2">ET3-3</strain>
    </source>
</reference>
<dbReference type="Proteomes" id="UP000466794">
    <property type="component" value="Unassembled WGS sequence"/>
</dbReference>
<evidence type="ECO:0000313" key="2">
    <source>
        <dbReference type="Proteomes" id="UP000466794"/>
    </source>
</evidence>
<keyword evidence="2" id="KW-1185">Reference proteome</keyword>
<dbReference type="RefSeq" id="WP_157355249.1">
    <property type="nucleotide sequence ID" value="NZ_WRPP01000001.1"/>
</dbReference>
<dbReference type="AlphaFoldDB" id="A0A7K1URG5"/>